<name>A0A8J6P850_9FLAO</name>
<feature type="signal peptide" evidence="1">
    <location>
        <begin position="1"/>
        <end position="22"/>
    </location>
</feature>
<dbReference type="RefSeq" id="WP_163490773.1">
    <property type="nucleotide sequence ID" value="NZ_JACVEL010000002.1"/>
</dbReference>
<gene>
    <name evidence="2" type="ORF">H9Y05_04805</name>
</gene>
<evidence type="ECO:0000313" key="3">
    <source>
        <dbReference type="Proteomes" id="UP000652681"/>
    </source>
</evidence>
<feature type="chain" id="PRO_5035255745" description="Outer membrane protein beta-barrel domain-containing protein" evidence="1">
    <location>
        <begin position="23"/>
        <end position="229"/>
    </location>
</feature>
<organism evidence="2 3">
    <name type="scientific">Taishania pollutisoli</name>
    <dbReference type="NCBI Taxonomy" id="2766479"/>
    <lineage>
        <taxon>Bacteria</taxon>
        <taxon>Pseudomonadati</taxon>
        <taxon>Bacteroidota</taxon>
        <taxon>Flavobacteriia</taxon>
        <taxon>Flavobacteriales</taxon>
        <taxon>Crocinitomicaceae</taxon>
        <taxon>Taishania</taxon>
    </lineage>
</organism>
<sequence>MVRAVKNTLLASFLLAAGTVSAQFSLGGGPSFMFEFGNGKPFYGLHFNVEIPRNNEVTFYGRATYLFNQNKAEYIGDLAAIAKDANTDPQWVNVSLENVTSIGYFMIDGGTRYYLINGFDEGFSLYGGTNLALIVNSVKYGNRFGEYDKEKYTLDMTQYPEGREKGTIIRLAVGFTGGIKYTIPAFGSFYLDFNPQLTLFGIPSTQGIPSSVYKPVFFNFNIGYRRELY</sequence>
<comment type="caution">
    <text evidence="2">The sequence shown here is derived from an EMBL/GenBank/DDBJ whole genome shotgun (WGS) entry which is preliminary data.</text>
</comment>
<protein>
    <recommendedName>
        <fullName evidence="4">Outer membrane protein beta-barrel domain-containing protein</fullName>
    </recommendedName>
</protein>
<keyword evidence="1" id="KW-0732">Signal</keyword>
<proteinExistence type="predicted"/>
<dbReference type="EMBL" id="JACVEL010000002">
    <property type="protein sequence ID" value="MBC9811791.1"/>
    <property type="molecule type" value="Genomic_DNA"/>
</dbReference>
<dbReference type="AlphaFoldDB" id="A0A8J6P850"/>
<evidence type="ECO:0000313" key="2">
    <source>
        <dbReference type="EMBL" id="MBC9811791.1"/>
    </source>
</evidence>
<reference evidence="2" key="1">
    <citation type="submission" date="2020-09" db="EMBL/GenBank/DDBJ databases">
        <title>Taishania pollutisoli gen. nov., sp. nov., Isolated from Tetrabromobisphenol A-Contaminated Soil.</title>
        <authorList>
            <person name="Chen Q."/>
        </authorList>
    </citation>
    <scope>NUCLEOTIDE SEQUENCE</scope>
    <source>
        <strain evidence="2">CZZ-1</strain>
    </source>
</reference>
<evidence type="ECO:0000256" key="1">
    <source>
        <dbReference type="SAM" id="SignalP"/>
    </source>
</evidence>
<accession>A0A8J6P850</accession>
<keyword evidence="3" id="KW-1185">Reference proteome</keyword>
<dbReference type="Proteomes" id="UP000652681">
    <property type="component" value="Unassembled WGS sequence"/>
</dbReference>
<evidence type="ECO:0008006" key="4">
    <source>
        <dbReference type="Google" id="ProtNLM"/>
    </source>
</evidence>